<feature type="domain" description="MOSC" evidence="2">
    <location>
        <begin position="189"/>
        <end position="345"/>
    </location>
</feature>
<dbReference type="OrthoDB" id="17255at2759"/>
<keyword evidence="1" id="KW-1133">Transmembrane helix</keyword>
<evidence type="ECO:0000313" key="4">
    <source>
        <dbReference type="EMBL" id="KAB0798938.1"/>
    </source>
</evidence>
<dbReference type="SUPFAM" id="SSF50800">
    <property type="entry name" value="PK beta-barrel domain-like"/>
    <property type="match status" value="1"/>
</dbReference>
<dbReference type="Proteomes" id="UP000327044">
    <property type="component" value="Unassembled WGS sequence"/>
</dbReference>
<dbReference type="InterPro" id="IPR011037">
    <property type="entry name" value="Pyrv_Knase-like_insert_dom_sf"/>
</dbReference>
<proteinExistence type="predicted"/>
<reference evidence="3" key="1">
    <citation type="journal article" date="2016" name="Sci. Rep.">
        <title>Molecular characterization of firefly nuptial gifts: a multi-omics approach sheds light on postcopulatory sexual selection.</title>
        <authorList>
            <person name="Al-Wathiqui N."/>
            <person name="Fallon T.R."/>
            <person name="South A."/>
            <person name="Weng J.K."/>
            <person name="Lewis S.M."/>
        </authorList>
    </citation>
    <scope>NUCLEOTIDE SEQUENCE</scope>
</reference>
<dbReference type="FunCoup" id="A0A1Y1KSP3">
    <property type="interactions" value="41"/>
</dbReference>
<dbReference type="EMBL" id="GEZM01074885">
    <property type="protein sequence ID" value="JAV64422.1"/>
    <property type="molecule type" value="Transcribed_RNA"/>
</dbReference>
<dbReference type="AlphaFoldDB" id="A0A1Y1KSP3"/>
<keyword evidence="1" id="KW-0812">Transmembrane</keyword>
<evidence type="ECO:0000256" key="1">
    <source>
        <dbReference type="SAM" id="Phobius"/>
    </source>
</evidence>
<keyword evidence="5" id="KW-1185">Reference proteome</keyword>
<dbReference type="GO" id="GO:0030151">
    <property type="term" value="F:molybdenum ion binding"/>
    <property type="evidence" value="ECO:0007669"/>
    <property type="project" value="InterPro"/>
</dbReference>
<accession>A0A1Y1KSP3</accession>
<dbReference type="PANTHER" id="PTHR14237:SF19">
    <property type="entry name" value="MITOCHONDRIAL AMIDOXIME REDUCING COMPONENT 1"/>
    <property type="match status" value="1"/>
</dbReference>
<evidence type="ECO:0000313" key="3">
    <source>
        <dbReference type="EMBL" id="JAV64422.1"/>
    </source>
</evidence>
<sequence>MAPISRIISLKVILSAAAIGIVSALAVRMYQRRKKLKPPTTWEPVGQVKNLYIYPLKSGTPIELQTALCTAFGVKTPDVPNLHQFRDRSFVVYNKNDLKFQTARTIPKLVLIKIEAVDENHIKFSAPNMPILTIKAPNRIENKVVTISQHFNEKIPTIDCGDDAAKWISQYASEQKMELGIAFHDAKQRRNLSKTHQKYFGIYPTLSNDATGLHSDFSSYLLVGESSINDLKDRAPEANIDTLNFRPNILIEGTPPFAEDEWKWVKIGDVVLYFVKWCTRCVLTTVNPTTGIKSEQNEPLKTLRTYRMLKDLRKISVDGTSPLMGINMAYHSGEKINVGDVVYVGK</sequence>
<evidence type="ECO:0000259" key="2">
    <source>
        <dbReference type="PROSITE" id="PS51340"/>
    </source>
</evidence>
<keyword evidence="1" id="KW-0472">Membrane</keyword>
<gene>
    <name evidence="4" type="ORF">PPYR_06818</name>
</gene>
<dbReference type="SUPFAM" id="SSF141673">
    <property type="entry name" value="MOSC N-terminal domain-like"/>
    <property type="match status" value="1"/>
</dbReference>
<feature type="transmembrane region" description="Helical" evidence="1">
    <location>
        <begin position="6"/>
        <end position="27"/>
    </location>
</feature>
<reference evidence="4 5" key="2">
    <citation type="journal article" date="2018" name="Elife">
        <title>Firefly genomes illuminate parallel origins of bioluminescence in beetles.</title>
        <authorList>
            <person name="Fallon T.R."/>
            <person name="Lower S.E."/>
            <person name="Chang C.H."/>
            <person name="Bessho-Uehara M."/>
            <person name="Martin G.J."/>
            <person name="Bewick A.J."/>
            <person name="Behringer M."/>
            <person name="Debat H.J."/>
            <person name="Wong I."/>
            <person name="Day J.C."/>
            <person name="Suvorov A."/>
            <person name="Silva C.J."/>
            <person name="Stanger-Hall K.F."/>
            <person name="Hall D.W."/>
            <person name="Schmitz R.J."/>
            <person name="Nelson D.R."/>
            <person name="Lewis S.M."/>
            <person name="Shigenobu S."/>
            <person name="Bybee S.M."/>
            <person name="Larracuente A.M."/>
            <person name="Oba Y."/>
            <person name="Weng J.K."/>
        </authorList>
    </citation>
    <scope>NUCLEOTIDE SEQUENCE [LARGE SCALE GENOMIC DNA]</scope>
    <source>
        <strain evidence="4">1611_PpyrPB1</strain>
        <tissue evidence="4">Whole body</tissue>
    </source>
</reference>
<dbReference type="PROSITE" id="PS51340">
    <property type="entry name" value="MOSC"/>
    <property type="match status" value="1"/>
</dbReference>
<dbReference type="InterPro" id="IPR005303">
    <property type="entry name" value="MOCOS_middle"/>
</dbReference>
<reference evidence="4" key="3">
    <citation type="submission" date="2019-08" db="EMBL/GenBank/DDBJ databases">
        <authorList>
            <consortium name="Photinus pyralis genome working group"/>
            <person name="Fallon T.R."/>
            <person name="Sander Lower S.E."/>
            <person name="Weng J.-K."/>
        </authorList>
    </citation>
    <scope>NUCLEOTIDE SEQUENCE</scope>
    <source>
        <strain evidence="4">1611_PpyrPB1</strain>
        <tissue evidence="4">Whole body</tissue>
    </source>
</reference>
<dbReference type="Pfam" id="PF03476">
    <property type="entry name" value="MOSC_N"/>
    <property type="match status" value="1"/>
</dbReference>
<dbReference type="InParanoid" id="A0A1Y1KSP3"/>
<dbReference type="PANTHER" id="PTHR14237">
    <property type="entry name" value="MOLYBDOPTERIN COFACTOR SULFURASE MOSC"/>
    <property type="match status" value="1"/>
</dbReference>
<evidence type="ECO:0000313" key="5">
    <source>
        <dbReference type="Proteomes" id="UP000327044"/>
    </source>
</evidence>
<dbReference type="GO" id="GO:0003824">
    <property type="term" value="F:catalytic activity"/>
    <property type="evidence" value="ECO:0007669"/>
    <property type="project" value="InterPro"/>
</dbReference>
<dbReference type="Pfam" id="PF03473">
    <property type="entry name" value="MOSC"/>
    <property type="match status" value="1"/>
</dbReference>
<dbReference type="GO" id="GO:0030170">
    <property type="term" value="F:pyridoxal phosphate binding"/>
    <property type="evidence" value="ECO:0007669"/>
    <property type="project" value="InterPro"/>
</dbReference>
<protein>
    <recommendedName>
        <fullName evidence="2">MOSC domain-containing protein</fullName>
    </recommendedName>
</protein>
<dbReference type="InterPro" id="IPR005302">
    <property type="entry name" value="MoCF_Sase_C"/>
</dbReference>
<name>A0A1Y1KSP3_PHOPY</name>
<dbReference type="EMBL" id="VVIM01000005">
    <property type="protein sequence ID" value="KAB0798938.1"/>
    <property type="molecule type" value="Genomic_DNA"/>
</dbReference>
<organism evidence="3">
    <name type="scientific">Photinus pyralis</name>
    <name type="common">Common eastern firefly</name>
    <name type="synonym">Lampyris pyralis</name>
    <dbReference type="NCBI Taxonomy" id="7054"/>
    <lineage>
        <taxon>Eukaryota</taxon>
        <taxon>Metazoa</taxon>
        <taxon>Ecdysozoa</taxon>
        <taxon>Arthropoda</taxon>
        <taxon>Hexapoda</taxon>
        <taxon>Insecta</taxon>
        <taxon>Pterygota</taxon>
        <taxon>Neoptera</taxon>
        <taxon>Endopterygota</taxon>
        <taxon>Coleoptera</taxon>
        <taxon>Polyphaga</taxon>
        <taxon>Elateriformia</taxon>
        <taxon>Elateroidea</taxon>
        <taxon>Lampyridae</taxon>
        <taxon>Lampyrinae</taxon>
        <taxon>Photinus</taxon>
    </lineage>
</organism>